<dbReference type="RefSeq" id="WP_342741241.1">
    <property type="nucleotide sequence ID" value="NZ_FNON01000015.1"/>
</dbReference>
<keyword evidence="3" id="KW-1185">Reference proteome</keyword>
<sequence>MKMRAVSQSVFGGPEVLEMVEVDRPAPGAGEVLVKVHAVAVNPADWKLRSGLIPRLGQPPFTLGCDVSGVVEATGPGAEKFEAGDEVFGMLLSRAGAYAEYVVLAQDSLARKPKSFDHVHAAALPVAALTAWQGLAKLRSGERVLIHAAAGGVGHLAVQFARERGATVIGTARAIKHDFLRGLGADELIDYTTEDFTAIEPVDLVLDLVGGDVADRSIKLIKPGGTFVDALGSEHLAGEPGYFRLFVESNGDELAKIAELVDAGTVKVHVERVLPLDEVAEAHRLVESGRTTGKIVLTV</sequence>
<dbReference type="Pfam" id="PF08240">
    <property type="entry name" value="ADH_N"/>
    <property type="match status" value="1"/>
</dbReference>
<dbReference type="Gene3D" id="3.40.50.720">
    <property type="entry name" value="NAD(P)-binding Rossmann-like Domain"/>
    <property type="match status" value="1"/>
</dbReference>
<dbReference type="Proteomes" id="UP000199515">
    <property type="component" value="Unassembled WGS sequence"/>
</dbReference>
<dbReference type="InterPro" id="IPR002364">
    <property type="entry name" value="Quin_OxRdtase/zeta-crystal_CS"/>
</dbReference>
<dbReference type="AlphaFoldDB" id="A0A1H3SUR2"/>
<feature type="domain" description="Enoyl reductase (ER)" evidence="1">
    <location>
        <begin position="12"/>
        <end position="297"/>
    </location>
</feature>
<dbReference type="EMBL" id="FNON01000015">
    <property type="protein sequence ID" value="SDZ41388.1"/>
    <property type="molecule type" value="Genomic_DNA"/>
</dbReference>
<organism evidence="2 3">
    <name type="scientific">Amycolatopsis xylanica</name>
    <dbReference type="NCBI Taxonomy" id="589385"/>
    <lineage>
        <taxon>Bacteria</taxon>
        <taxon>Bacillati</taxon>
        <taxon>Actinomycetota</taxon>
        <taxon>Actinomycetes</taxon>
        <taxon>Pseudonocardiales</taxon>
        <taxon>Pseudonocardiaceae</taxon>
        <taxon>Amycolatopsis</taxon>
    </lineage>
</organism>
<dbReference type="Pfam" id="PF13602">
    <property type="entry name" value="ADH_zinc_N_2"/>
    <property type="match status" value="1"/>
</dbReference>
<dbReference type="InterPro" id="IPR036291">
    <property type="entry name" value="NAD(P)-bd_dom_sf"/>
</dbReference>
<dbReference type="PANTHER" id="PTHR43482">
    <property type="entry name" value="PROTEIN AST1-RELATED"/>
    <property type="match status" value="1"/>
</dbReference>
<proteinExistence type="predicted"/>
<dbReference type="GO" id="GO:0016491">
    <property type="term" value="F:oxidoreductase activity"/>
    <property type="evidence" value="ECO:0007669"/>
    <property type="project" value="InterPro"/>
</dbReference>
<dbReference type="SUPFAM" id="SSF50129">
    <property type="entry name" value="GroES-like"/>
    <property type="match status" value="1"/>
</dbReference>
<dbReference type="Gene3D" id="3.90.180.10">
    <property type="entry name" value="Medium-chain alcohol dehydrogenases, catalytic domain"/>
    <property type="match status" value="1"/>
</dbReference>
<protein>
    <submittedName>
        <fullName evidence="2">NADPH:quinone reductase</fullName>
    </submittedName>
</protein>
<name>A0A1H3SUR2_9PSEU</name>
<dbReference type="SMART" id="SM00829">
    <property type="entry name" value="PKS_ER"/>
    <property type="match status" value="1"/>
</dbReference>
<dbReference type="PROSITE" id="PS01162">
    <property type="entry name" value="QOR_ZETA_CRYSTAL"/>
    <property type="match status" value="1"/>
</dbReference>
<evidence type="ECO:0000313" key="2">
    <source>
        <dbReference type="EMBL" id="SDZ41388.1"/>
    </source>
</evidence>
<dbReference type="InterPro" id="IPR052585">
    <property type="entry name" value="Lipid_raft_assoc_Zn_ADH"/>
</dbReference>
<dbReference type="InterPro" id="IPR011032">
    <property type="entry name" value="GroES-like_sf"/>
</dbReference>
<dbReference type="GO" id="GO:0008270">
    <property type="term" value="F:zinc ion binding"/>
    <property type="evidence" value="ECO:0007669"/>
    <property type="project" value="InterPro"/>
</dbReference>
<dbReference type="SUPFAM" id="SSF51735">
    <property type="entry name" value="NAD(P)-binding Rossmann-fold domains"/>
    <property type="match status" value="1"/>
</dbReference>
<dbReference type="InterPro" id="IPR020843">
    <property type="entry name" value="ER"/>
</dbReference>
<accession>A0A1H3SUR2</accession>
<dbReference type="STRING" id="589385.SAMN05421504_115128"/>
<dbReference type="CDD" id="cd05289">
    <property type="entry name" value="MDR_like_2"/>
    <property type="match status" value="1"/>
</dbReference>
<gene>
    <name evidence="2" type="ORF">SAMN05421504_115128</name>
</gene>
<evidence type="ECO:0000313" key="3">
    <source>
        <dbReference type="Proteomes" id="UP000199515"/>
    </source>
</evidence>
<evidence type="ECO:0000259" key="1">
    <source>
        <dbReference type="SMART" id="SM00829"/>
    </source>
</evidence>
<dbReference type="InterPro" id="IPR013154">
    <property type="entry name" value="ADH-like_N"/>
</dbReference>
<reference evidence="2 3" key="1">
    <citation type="submission" date="2016-10" db="EMBL/GenBank/DDBJ databases">
        <authorList>
            <person name="de Groot N.N."/>
        </authorList>
    </citation>
    <scope>NUCLEOTIDE SEQUENCE [LARGE SCALE GENOMIC DNA]</scope>
    <source>
        <strain evidence="2 3">CPCC 202699</strain>
    </source>
</reference>
<dbReference type="PANTHER" id="PTHR43482:SF1">
    <property type="entry name" value="PROTEIN AST1-RELATED"/>
    <property type="match status" value="1"/>
</dbReference>